<keyword evidence="4" id="KW-1185">Reference proteome</keyword>
<feature type="signal peptide" evidence="1">
    <location>
        <begin position="1"/>
        <end position="22"/>
    </location>
</feature>
<dbReference type="Proteomes" id="UP000321513">
    <property type="component" value="Unassembled WGS sequence"/>
</dbReference>
<dbReference type="Pfam" id="PF15631">
    <property type="entry name" value="Imm-NTF2-2"/>
    <property type="match status" value="1"/>
</dbReference>
<evidence type="ECO:0000259" key="2">
    <source>
        <dbReference type="Pfam" id="PF15631"/>
    </source>
</evidence>
<evidence type="ECO:0000313" key="3">
    <source>
        <dbReference type="EMBL" id="GEO11108.1"/>
    </source>
</evidence>
<feature type="chain" id="PRO_5021849570" description="NTF2 fold domain-containing protein" evidence="1">
    <location>
        <begin position="23"/>
        <end position="138"/>
    </location>
</feature>
<evidence type="ECO:0000313" key="4">
    <source>
        <dbReference type="Proteomes" id="UP000321513"/>
    </source>
</evidence>
<dbReference type="RefSeq" id="WP_147205218.1">
    <property type="nucleotide sequence ID" value="NZ_BJYT01000016.1"/>
</dbReference>
<dbReference type="OrthoDB" id="679072at2"/>
<feature type="domain" description="NTF2 fold" evidence="2">
    <location>
        <begin position="71"/>
        <end position="138"/>
    </location>
</feature>
<sequence length="138" mass="15522">MTRLFYFLLISLCCACSSSTNSNQGTAPKPETISTDHSILGEENARKQLNDCLKGKGQPFTWDTLIKTPATAIAIAEPILFDVFGKEQILQEKPYEIYQMEGYWYIAGTLPKSYNKGGAFEIIFSAKDGRIIRLTHYK</sequence>
<keyword evidence="1" id="KW-0732">Signal</keyword>
<comment type="caution">
    <text evidence="3">The sequence shown here is derived from an EMBL/GenBank/DDBJ whole genome shotgun (WGS) entry which is preliminary data.</text>
</comment>
<reference evidence="3 4" key="1">
    <citation type="submission" date="2019-07" db="EMBL/GenBank/DDBJ databases">
        <title>Whole genome shotgun sequence of Segetibacter aerophilus NBRC 106135.</title>
        <authorList>
            <person name="Hosoyama A."/>
            <person name="Uohara A."/>
            <person name="Ohji S."/>
            <person name="Ichikawa N."/>
        </authorList>
    </citation>
    <scope>NUCLEOTIDE SEQUENCE [LARGE SCALE GENOMIC DNA]</scope>
    <source>
        <strain evidence="3 4">NBRC 106135</strain>
    </source>
</reference>
<dbReference type="InterPro" id="IPR028921">
    <property type="entry name" value="NTF2_fold_dom"/>
</dbReference>
<organism evidence="3 4">
    <name type="scientific">Segetibacter aerophilus</name>
    <dbReference type="NCBI Taxonomy" id="670293"/>
    <lineage>
        <taxon>Bacteria</taxon>
        <taxon>Pseudomonadati</taxon>
        <taxon>Bacteroidota</taxon>
        <taxon>Chitinophagia</taxon>
        <taxon>Chitinophagales</taxon>
        <taxon>Chitinophagaceae</taxon>
        <taxon>Segetibacter</taxon>
    </lineage>
</organism>
<gene>
    <name evidence="3" type="ORF">SAE01_36040</name>
</gene>
<protein>
    <recommendedName>
        <fullName evidence="2">NTF2 fold domain-containing protein</fullName>
    </recommendedName>
</protein>
<dbReference type="AlphaFoldDB" id="A0A512BGM9"/>
<dbReference type="EMBL" id="BJYT01000016">
    <property type="protein sequence ID" value="GEO11108.1"/>
    <property type="molecule type" value="Genomic_DNA"/>
</dbReference>
<evidence type="ECO:0000256" key="1">
    <source>
        <dbReference type="SAM" id="SignalP"/>
    </source>
</evidence>
<name>A0A512BGM9_9BACT</name>
<accession>A0A512BGM9</accession>
<proteinExistence type="predicted"/>